<accession>A0A7R8ZQP3</accession>
<name>A0A7R8ZQP3_9CRUS</name>
<proteinExistence type="predicted"/>
<evidence type="ECO:0000313" key="1">
    <source>
        <dbReference type="EMBL" id="CAD7233533.1"/>
    </source>
</evidence>
<dbReference type="AlphaFoldDB" id="A0A7R8ZQP3"/>
<dbReference type="EMBL" id="OB666453">
    <property type="protein sequence ID" value="CAD7233533.1"/>
    <property type="molecule type" value="Genomic_DNA"/>
</dbReference>
<gene>
    <name evidence="1" type="ORF">CTOB1V02_LOCUS11354</name>
</gene>
<organism evidence="1">
    <name type="scientific">Cyprideis torosa</name>
    <dbReference type="NCBI Taxonomy" id="163714"/>
    <lineage>
        <taxon>Eukaryota</taxon>
        <taxon>Metazoa</taxon>
        <taxon>Ecdysozoa</taxon>
        <taxon>Arthropoda</taxon>
        <taxon>Crustacea</taxon>
        <taxon>Oligostraca</taxon>
        <taxon>Ostracoda</taxon>
        <taxon>Podocopa</taxon>
        <taxon>Podocopida</taxon>
        <taxon>Cytherocopina</taxon>
        <taxon>Cytheroidea</taxon>
        <taxon>Cytherideidae</taxon>
        <taxon>Cyprideis</taxon>
    </lineage>
</organism>
<protein>
    <submittedName>
        <fullName evidence="1">Uncharacterized protein</fullName>
    </submittedName>
</protein>
<reference evidence="1" key="1">
    <citation type="submission" date="2020-11" db="EMBL/GenBank/DDBJ databases">
        <authorList>
            <person name="Tran Van P."/>
        </authorList>
    </citation>
    <scope>NUCLEOTIDE SEQUENCE</scope>
</reference>
<sequence length="134" mass="15982">MTHRYPRLPHQLLLQCWYMKPRQHAKSSSENTIQPRFQVMIRNASSSMENVSLPLPIVGGFVRNMFDTYVTEDQIDSAVYEHILREMQGFQTGPNEPDLRIHLNYVPYINDLRLQRNNEWMNENFRTITIIKFI</sequence>